<dbReference type="EMBL" id="CM017660">
    <property type="protein sequence ID" value="TYI51725.1"/>
    <property type="molecule type" value="Genomic_DNA"/>
</dbReference>
<evidence type="ECO:0000256" key="8">
    <source>
        <dbReference type="PROSITE-ProRule" id="PRU00869"/>
    </source>
</evidence>
<protein>
    <recommendedName>
        <fullName evidence="16">DFDF domain-containing protein</fullName>
    </recommendedName>
</protein>
<dbReference type="InterPro" id="IPR025761">
    <property type="entry name" value="FFD_box"/>
</dbReference>
<evidence type="ECO:0000259" key="13">
    <source>
        <dbReference type="PROSITE" id="PS52002"/>
    </source>
</evidence>
<dbReference type="PROSITE" id="PS51513">
    <property type="entry name" value="FFD"/>
    <property type="match status" value="1"/>
</dbReference>
<dbReference type="PANTHER" id="PTHR13586:SF0">
    <property type="entry name" value="TRAILER HITCH, ISOFORM H"/>
    <property type="match status" value="1"/>
</dbReference>
<comment type="subcellular location">
    <subcellularLocation>
        <location evidence="1">Cytoplasm</location>
        <location evidence="1">P-body</location>
    </subcellularLocation>
</comment>
<dbReference type="Proteomes" id="UP000323597">
    <property type="component" value="Chromosome D12"/>
</dbReference>
<name>A0A5D2SHC1_GOSMU</name>
<dbReference type="GO" id="GO:0000932">
    <property type="term" value="C:P-body"/>
    <property type="evidence" value="ECO:0007669"/>
    <property type="project" value="UniProtKB-SubCell"/>
</dbReference>
<dbReference type="SMART" id="SM01271">
    <property type="entry name" value="LSM14"/>
    <property type="match status" value="1"/>
</dbReference>
<reference evidence="14 15" key="1">
    <citation type="submission" date="2019-07" db="EMBL/GenBank/DDBJ databases">
        <title>WGS assembly of Gossypium mustelinum.</title>
        <authorList>
            <person name="Chen Z.J."/>
            <person name="Sreedasyam A."/>
            <person name="Ando A."/>
            <person name="Song Q."/>
            <person name="De L."/>
            <person name="Hulse-Kemp A."/>
            <person name="Ding M."/>
            <person name="Ye W."/>
            <person name="Kirkbride R."/>
            <person name="Jenkins J."/>
            <person name="Plott C."/>
            <person name="Lovell J."/>
            <person name="Lin Y.-M."/>
            <person name="Vaughn R."/>
            <person name="Liu B."/>
            <person name="Li W."/>
            <person name="Simpson S."/>
            <person name="Scheffler B."/>
            <person name="Saski C."/>
            <person name="Grover C."/>
            <person name="Hu G."/>
            <person name="Conover J."/>
            <person name="Carlson J."/>
            <person name="Shu S."/>
            <person name="Boston L."/>
            <person name="Williams M."/>
            <person name="Peterson D."/>
            <person name="Mcgee K."/>
            <person name="Jones D."/>
            <person name="Wendel J."/>
            <person name="Stelly D."/>
            <person name="Grimwood J."/>
            <person name="Schmutz J."/>
        </authorList>
    </citation>
    <scope>NUCLEOTIDE SEQUENCE [LARGE SCALE GENOMIC DNA]</scope>
    <source>
        <strain evidence="14">1408120.09</strain>
    </source>
</reference>
<keyword evidence="4" id="KW-0678">Repressor</keyword>
<dbReference type="Pfam" id="PF12701">
    <property type="entry name" value="LSM14"/>
    <property type="match status" value="1"/>
</dbReference>
<dbReference type="PROSITE" id="PS52002">
    <property type="entry name" value="SM"/>
    <property type="match status" value="1"/>
</dbReference>
<comment type="similarity">
    <text evidence="2">Belongs to the LSM14 family.</text>
</comment>
<feature type="domain" description="DFDF" evidence="10">
    <location>
        <begin position="425"/>
        <end position="461"/>
    </location>
</feature>
<dbReference type="SUPFAM" id="SSF50182">
    <property type="entry name" value="Sm-like ribonucleoproteins"/>
    <property type="match status" value="1"/>
</dbReference>
<evidence type="ECO:0000256" key="2">
    <source>
        <dbReference type="ARBA" id="ARBA00010415"/>
    </source>
</evidence>
<evidence type="ECO:0000259" key="12">
    <source>
        <dbReference type="PROSITE" id="PS51536"/>
    </source>
</evidence>
<comment type="function">
    <text evidence="6">As a component of the decapping complex, involved in the degradation of mRNAs. Promotes P-body formation. Translational repressor.</text>
</comment>
<dbReference type="GO" id="GO:0006397">
    <property type="term" value="P:mRNA processing"/>
    <property type="evidence" value="ECO:0007669"/>
    <property type="project" value="UniProtKB-KW"/>
</dbReference>
<evidence type="ECO:0000256" key="3">
    <source>
        <dbReference type="ARBA" id="ARBA00022490"/>
    </source>
</evidence>
<organism evidence="14 15">
    <name type="scientific">Gossypium mustelinum</name>
    <name type="common">Cotton</name>
    <name type="synonym">Gossypium caicoense</name>
    <dbReference type="NCBI Taxonomy" id="34275"/>
    <lineage>
        <taxon>Eukaryota</taxon>
        <taxon>Viridiplantae</taxon>
        <taxon>Streptophyta</taxon>
        <taxon>Embryophyta</taxon>
        <taxon>Tracheophyta</taxon>
        <taxon>Spermatophyta</taxon>
        <taxon>Magnoliopsida</taxon>
        <taxon>eudicotyledons</taxon>
        <taxon>Gunneridae</taxon>
        <taxon>Pentapetalae</taxon>
        <taxon>rosids</taxon>
        <taxon>malvids</taxon>
        <taxon>Malvales</taxon>
        <taxon>Malvaceae</taxon>
        <taxon>Malvoideae</taxon>
        <taxon>Gossypium</taxon>
    </lineage>
</organism>
<feature type="short sequence motif" description="FFD box" evidence="7">
    <location>
        <begin position="491"/>
        <end position="506"/>
    </location>
</feature>
<dbReference type="PROSITE" id="PS51512">
    <property type="entry name" value="DFDF"/>
    <property type="match status" value="1"/>
</dbReference>
<dbReference type="InterPro" id="IPR019050">
    <property type="entry name" value="FDF_dom"/>
</dbReference>
<evidence type="ECO:0000313" key="14">
    <source>
        <dbReference type="EMBL" id="TYI51725.1"/>
    </source>
</evidence>
<feature type="region of interest" description="Disordered" evidence="9">
    <location>
        <begin position="456"/>
        <end position="482"/>
    </location>
</feature>
<evidence type="ECO:0000256" key="5">
    <source>
        <dbReference type="ARBA" id="ARBA00022664"/>
    </source>
</evidence>
<evidence type="ECO:0000313" key="15">
    <source>
        <dbReference type="Proteomes" id="UP000323597"/>
    </source>
</evidence>
<dbReference type="SMART" id="SM01199">
    <property type="entry name" value="FDF"/>
    <property type="match status" value="1"/>
</dbReference>
<feature type="domain" description="FFD box profile" evidence="11">
    <location>
        <begin position="491"/>
        <end position="506"/>
    </location>
</feature>
<feature type="domain" description="Sm" evidence="13">
    <location>
        <begin position="9"/>
        <end position="92"/>
    </location>
</feature>
<feature type="region of interest" description="Disordered" evidence="9">
    <location>
        <begin position="201"/>
        <end position="224"/>
    </location>
</feature>
<dbReference type="CDD" id="cd01736">
    <property type="entry name" value="LSm14_N"/>
    <property type="match status" value="1"/>
</dbReference>
<evidence type="ECO:0000256" key="7">
    <source>
        <dbReference type="PROSITE-ProRule" id="PRU00846"/>
    </source>
</evidence>
<dbReference type="GO" id="GO:0003729">
    <property type="term" value="F:mRNA binding"/>
    <property type="evidence" value="ECO:0007669"/>
    <property type="project" value="TreeGrafter"/>
</dbReference>
<dbReference type="FunFam" id="2.30.30.100:FF:000033">
    <property type="entry name" value="Trailer hitch, isoform C"/>
    <property type="match status" value="1"/>
</dbReference>
<evidence type="ECO:0008006" key="16">
    <source>
        <dbReference type="Google" id="ProtNLM"/>
    </source>
</evidence>
<accession>A0A5D2SHC1</accession>
<dbReference type="InterPro" id="IPR025762">
    <property type="entry name" value="DFDF"/>
</dbReference>
<feature type="compositionally biased region" description="Acidic residues" evidence="9">
    <location>
        <begin position="470"/>
        <end position="482"/>
    </location>
</feature>
<proteinExistence type="inferred from homology"/>
<dbReference type="PROSITE" id="PS51536">
    <property type="entry name" value="TFG"/>
    <property type="match status" value="1"/>
</dbReference>
<feature type="domain" description="TFG box profile" evidence="12">
    <location>
        <begin position="513"/>
        <end position="533"/>
    </location>
</feature>
<evidence type="ECO:0000256" key="4">
    <source>
        <dbReference type="ARBA" id="ARBA00022491"/>
    </source>
</evidence>
<sequence>MAAENSSSKSASTADSYIGSLISLTSKSEIRYEGVLYNINPDESSIGLRNVRSFGTEGRKKDGPQVPPSDKVYEYILFRGSDIKDLQVKSSPPTQPTPPINNDPAIIQSHFPHSVSTTTSMPSAASGPLTDLTSHNTQMGLAGFNFQAALPLYQPGGNIGSWGASPQPPTANGSGLAMPMYWQGYYAPPNALPHLHQQTLLRPSPGLSVPPSMPQPMQYPNFNASLPAGSANLHSSSLPEIPPSLLPASTSSHMLTSSSLSFATSSSLPPAPSATLASETLSASLPNKAPSPAPPPATLSASSPALAPLTSSSPELHSIAPPIANKRSEIPTLPYQSASEVASSVIGVSNSIHVETSTPSLVTPGQLLQSGSTVVPSSQPAATAHKDVEVVQVSSSLSPEPSVPVVSEAQPPLLPLPVSSHVAPKSSRPVTKFTEDFDFVAMNEKFKKDEVWGHLGNSSKSHTKDKEADAVEEYGSQDEDDAEISKIQTKPVYNKDDFFDTLSCNALDSDLQNGRPRFSEQMKLDTETFGDFSRHRGGRGRGRGRGGRFRGGYYGRGYGYVGRGRG</sequence>
<keyword evidence="5" id="KW-0507">mRNA processing</keyword>
<dbReference type="InterPro" id="IPR047575">
    <property type="entry name" value="Sm"/>
</dbReference>
<dbReference type="Gene3D" id="2.30.30.100">
    <property type="match status" value="1"/>
</dbReference>
<evidence type="ECO:0000256" key="9">
    <source>
        <dbReference type="SAM" id="MobiDB-lite"/>
    </source>
</evidence>
<keyword evidence="3" id="KW-0963">Cytoplasm</keyword>
<dbReference type="GO" id="GO:0033962">
    <property type="term" value="P:P-body assembly"/>
    <property type="evidence" value="ECO:0007669"/>
    <property type="project" value="TreeGrafter"/>
</dbReference>
<evidence type="ECO:0000256" key="6">
    <source>
        <dbReference type="ARBA" id="ARBA00059323"/>
    </source>
</evidence>
<evidence type="ECO:0000256" key="1">
    <source>
        <dbReference type="ARBA" id="ARBA00004201"/>
    </source>
</evidence>
<feature type="region of interest" description="Disordered" evidence="9">
    <location>
        <begin position="284"/>
        <end position="319"/>
    </location>
</feature>
<dbReference type="InterPro" id="IPR025609">
    <property type="entry name" value="Lsm14-like_N"/>
</dbReference>
<dbReference type="InterPro" id="IPR010920">
    <property type="entry name" value="LSM_dom_sf"/>
</dbReference>
<feature type="compositionally biased region" description="Low complexity" evidence="9">
    <location>
        <begin position="298"/>
        <end position="314"/>
    </location>
</feature>
<evidence type="ECO:0000259" key="11">
    <source>
        <dbReference type="PROSITE" id="PS51513"/>
    </source>
</evidence>
<gene>
    <name evidence="14" type="ORF">E1A91_D12G196100v1</name>
</gene>
<feature type="short sequence motif" description="TFG box" evidence="8">
    <location>
        <begin position="513"/>
        <end position="533"/>
    </location>
</feature>
<evidence type="ECO:0000259" key="10">
    <source>
        <dbReference type="PROSITE" id="PS51512"/>
    </source>
</evidence>
<dbReference type="Pfam" id="PF09532">
    <property type="entry name" value="FDF"/>
    <property type="match status" value="1"/>
</dbReference>
<dbReference type="AlphaFoldDB" id="A0A5D2SHC1"/>
<keyword evidence="15" id="KW-1185">Reference proteome</keyword>
<dbReference type="GO" id="GO:0034063">
    <property type="term" value="P:stress granule assembly"/>
    <property type="evidence" value="ECO:0007669"/>
    <property type="project" value="TreeGrafter"/>
</dbReference>
<dbReference type="PANTHER" id="PTHR13586">
    <property type="entry name" value="SCD6 PROTEIN-RELATED"/>
    <property type="match status" value="1"/>
</dbReference>
<dbReference type="InterPro" id="IPR025768">
    <property type="entry name" value="TFG_box"/>
</dbReference>